<dbReference type="AlphaFoldDB" id="A0AAV5LWL4"/>
<feature type="non-terminal residue" evidence="1">
    <location>
        <position position="1"/>
    </location>
</feature>
<evidence type="ECO:0000313" key="1">
    <source>
        <dbReference type="EMBL" id="GKV41900.1"/>
    </source>
</evidence>
<reference evidence="1 2" key="1">
    <citation type="journal article" date="2021" name="Commun. Biol.">
        <title>The genome of Shorea leprosula (Dipterocarpaceae) highlights the ecological relevance of drought in aseasonal tropical rainforests.</title>
        <authorList>
            <person name="Ng K.K.S."/>
            <person name="Kobayashi M.J."/>
            <person name="Fawcett J.A."/>
            <person name="Hatakeyama M."/>
            <person name="Paape T."/>
            <person name="Ng C.H."/>
            <person name="Ang C.C."/>
            <person name="Tnah L.H."/>
            <person name="Lee C.T."/>
            <person name="Nishiyama T."/>
            <person name="Sese J."/>
            <person name="O'Brien M.J."/>
            <person name="Copetti D."/>
            <person name="Mohd Noor M.I."/>
            <person name="Ong R.C."/>
            <person name="Putra M."/>
            <person name="Sireger I.Z."/>
            <person name="Indrioko S."/>
            <person name="Kosugi Y."/>
            <person name="Izuno A."/>
            <person name="Isagi Y."/>
            <person name="Lee S.L."/>
            <person name="Shimizu K.K."/>
        </authorList>
    </citation>
    <scope>NUCLEOTIDE SEQUENCE [LARGE SCALE GENOMIC DNA]</scope>
    <source>
        <strain evidence="1">214</strain>
    </source>
</reference>
<proteinExistence type="predicted"/>
<comment type="caution">
    <text evidence="1">The sequence shown here is derived from an EMBL/GenBank/DDBJ whole genome shotgun (WGS) entry which is preliminary data.</text>
</comment>
<evidence type="ECO:0000313" key="2">
    <source>
        <dbReference type="Proteomes" id="UP001054252"/>
    </source>
</evidence>
<sequence length="62" mass="6696">GQRLVYWGLILTGVSGGGGVGVRSELFLLQLSNCYSSSDLFESQPALLFAFDLRYPAGNVVR</sequence>
<dbReference type="Proteomes" id="UP001054252">
    <property type="component" value="Unassembled WGS sequence"/>
</dbReference>
<keyword evidence="2" id="KW-1185">Reference proteome</keyword>
<dbReference type="EMBL" id="BPVZ01000154">
    <property type="protein sequence ID" value="GKV41900.1"/>
    <property type="molecule type" value="Genomic_DNA"/>
</dbReference>
<name>A0AAV5LWL4_9ROSI</name>
<accession>A0AAV5LWL4</accession>
<organism evidence="1 2">
    <name type="scientific">Rubroshorea leprosula</name>
    <dbReference type="NCBI Taxonomy" id="152421"/>
    <lineage>
        <taxon>Eukaryota</taxon>
        <taxon>Viridiplantae</taxon>
        <taxon>Streptophyta</taxon>
        <taxon>Embryophyta</taxon>
        <taxon>Tracheophyta</taxon>
        <taxon>Spermatophyta</taxon>
        <taxon>Magnoliopsida</taxon>
        <taxon>eudicotyledons</taxon>
        <taxon>Gunneridae</taxon>
        <taxon>Pentapetalae</taxon>
        <taxon>rosids</taxon>
        <taxon>malvids</taxon>
        <taxon>Malvales</taxon>
        <taxon>Dipterocarpaceae</taxon>
        <taxon>Rubroshorea</taxon>
    </lineage>
</organism>
<gene>
    <name evidence="1" type="ORF">SLEP1_g49372</name>
</gene>
<protein>
    <submittedName>
        <fullName evidence="1">Uncharacterized protein</fullName>
    </submittedName>
</protein>